<dbReference type="EMBL" id="AZBU02000006">
    <property type="protein sequence ID" value="TKR71747.1"/>
    <property type="molecule type" value="Genomic_DNA"/>
</dbReference>
<evidence type="ECO:0000313" key="2">
    <source>
        <dbReference type="Proteomes" id="UP000298663"/>
    </source>
</evidence>
<evidence type="ECO:0000313" key="1">
    <source>
        <dbReference type="EMBL" id="TKR71747.1"/>
    </source>
</evidence>
<gene>
    <name evidence="1" type="ORF">L596_019296</name>
</gene>
<keyword evidence="2" id="KW-1185">Reference proteome</keyword>
<sequence>MTGRWVYAFDDRREKLSGPKITNFGDSSVLFDYRSIRAICARIHVSDQSERPICPYWPKTGRFSLSIASKSIHEITISDIQTPF</sequence>
<reference evidence="1 2" key="1">
    <citation type="journal article" date="2015" name="Genome Biol.">
        <title>Comparative genomics of Steinernema reveals deeply conserved gene regulatory networks.</title>
        <authorList>
            <person name="Dillman A.R."/>
            <person name="Macchietto M."/>
            <person name="Porter C.F."/>
            <person name="Rogers A."/>
            <person name="Williams B."/>
            <person name="Antoshechkin I."/>
            <person name="Lee M.M."/>
            <person name="Goodwin Z."/>
            <person name="Lu X."/>
            <person name="Lewis E.E."/>
            <person name="Goodrich-Blair H."/>
            <person name="Stock S.P."/>
            <person name="Adams B.J."/>
            <person name="Sternberg P.W."/>
            <person name="Mortazavi A."/>
        </authorList>
    </citation>
    <scope>NUCLEOTIDE SEQUENCE [LARGE SCALE GENOMIC DNA]</scope>
    <source>
        <strain evidence="1 2">ALL</strain>
    </source>
</reference>
<protein>
    <submittedName>
        <fullName evidence="1">Uncharacterized protein</fullName>
    </submittedName>
</protein>
<organism evidence="1 2">
    <name type="scientific">Steinernema carpocapsae</name>
    <name type="common">Entomopathogenic nematode</name>
    <dbReference type="NCBI Taxonomy" id="34508"/>
    <lineage>
        <taxon>Eukaryota</taxon>
        <taxon>Metazoa</taxon>
        <taxon>Ecdysozoa</taxon>
        <taxon>Nematoda</taxon>
        <taxon>Chromadorea</taxon>
        <taxon>Rhabditida</taxon>
        <taxon>Tylenchina</taxon>
        <taxon>Panagrolaimomorpha</taxon>
        <taxon>Strongyloidoidea</taxon>
        <taxon>Steinernematidae</taxon>
        <taxon>Steinernema</taxon>
    </lineage>
</organism>
<dbReference type="AlphaFoldDB" id="A0A4U5MQ14"/>
<reference evidence="1 2" key="2">
    <citation type="journal article" date="2019" name="G3 (Bethesda)">
        <title>Hybrid Assembly of the Genome of the Entomopathogenic Nematode Steinernema carpocapsae Identifies the X-Chromosome.</title>
        <authorList>
            <person name="Serra L."/>
            <person name="Macchietto M."/>
            <person name="Macias-Munoz A."/>
            <person name="McGill C.J."/>
            <person name="Rodriguez I.M."/>
            <person name="Rodriguez B."/>
            <person name="Murad R."/>
            <person name="Mortazavi A."/>
        </authorList>
    </citation>
    <scope>NUCLEOTIDE SEQUENCE [LARGE SCALE GENOMIC DNA]</scope>
    <source>
        <strain evidence="1 2">ALL</strain>
    </source>
</reference>
<proteinExistence type="predicted"/>
<dbReference type="Proteomes" id="UP000298663">
    <property type="component" value="Unassembled WGS sequence"/>
</dbReference>
<comment type="caution">
    <text evidence="1">The sequence shown here is derived from an EMBL/GenBank/DDBJ whole genome shotgun (WGS) entry which is preliminary data.</text>
</comment>
<accession>A0A4U5MQ14</accession>
<name>A0A4U5MQ14_STECR</name>